<sequence length="326" mass="36823">PAFILADAGFDVFLLNHRGSRFSKRHATLSTSYKTFWQFSLDELAKYDAPAVIDKVLQLSGQHGTYWIGHSQGTSVGYMMLAENPEYNKCILQVKGLFQLAPAGSSGYLKGPLTLLQWYYAAFKEILDVSVGHSECMTNFAFSLSASLRALVKLNIYCQLCAVAVQILAGPSAQPLNVVSFLIYEGISTSYFQTRLPVYLAQAIFATSTWNVAQWAQMGFHRRIEHMDHTPVENMRRYGQITPPPYNYSGITVPIYHFWSRNDLLTTPEDTERTILPILRKGAVKGSIEVPEYNHIDFALATDCAEKVFRPIEKIVRKQETQMCLR</sequence>
<keyword evidence="9" id="KW-1185">Reference proteome</keyword>
<dbReference type="InterPro" id="IPR000073">
    <property type="entry name" value="AB_hydrolase_1"/>
</dbReference>
<dbReference type="Gene3D" id="3.40.50.1820">
    <property type="entry name" value="alpha/beta hydrolase"/>
    <property type="match status" value="1"/>
</dbReference>
<organism evidence="8 9">
    <name type="scientific">Pristionchus entomophagus</name>
    <dbReference type="NCBI Taxonomy" id="358040"/>
    <lineage>
        <taxon>Eukaryota</taxon>
        <taxon>Metazoa</taxon>
        <taxon>Ecdysozoa</taxon>
        <taxon>Nematoda</taxon>
        <taxon>Chromadorea</taxon>
        <taxon>Rhabditida</taxon>
        <taxon>Rhabditina</taxon>
        <taxon>Diplogasteromorpha</taxon>
        <taxon>Diplogasteroidea</taxon>
        <taxon>Neodiplogasteridae</taxon>
        <taxon>Pristionchus</taxon>
    </lineage>
</organism>
<dbReference type="Pfam" id="PF00561">
    <property type="entry name" value="Abhydrolase_1"/>
    <property type="match status" value="1"/>
</dbReference>
<evidence type="ECO:0000256" key="6">
    <source>
        <dbReference type="ARBA" id="ARBA00023180"/>
    </source>
</evidence>
<name>A0AAV5TB71_9BILA</name>
<dbReference type="InterPro" id="IPR029058">
    <property type="entry name" value="AB_hydrolase_fold"/>
</dbReference>
<evidence type="ECO:0000259" key="7">
    <source>
        <dbReference type="Pfam" id="PF00561"/>
    </source>
</evidence>
<evidence type="ECO:0000256" key="4">
    <source>
        <dbReference type="ARBA" id="ARBA00022963"/>
    </source>
</evidence>
<dbReference type="FunFam" id="3.40.50.1820:FF:000057">
    <property type="entry name" value="Lipase"/>
    <property type="match status" value="1"/>
</dbReference>
<protein>
    <recommendedName>
        <fullName evidence="7">AB hydrolase-1 domain-containing protein</fullName>
    </recommendedName>
</protein>
<keyword evidence="6" id="KW-0325">Glycoprotein</keyword>
<dbReference type="SUPFAM" id="SSF53474">
    <property type="entry name" value="alpha/beta-Hydrolases"/>
    <property type="match status" value="1"/>
</dbReference>
<keyword evidence="2" id="KW-0732">Signal</keyword>
<evidence type="ECO:0000313" key="9">
    <source>
        <dbReference type="Proteomes" id="UP001432027"/>
    </source>
</evidence>
<evidence type="ECO:0000313" key="8">
    <source>
        <dbReference type="EMBL" id="GMS92791.1"/>
    </source>
</evidence>
<proteinExistence type="inferred from homology"/>
<feature type="non-terminal residue" evidence="8">
    <location>
        <position position="1"/>
    </location>
</feature>
<reference evidence="8" key="1">
    <citation type="submission" date="2023-10" db="EMBL/GenBank/DDBJ databases">
        <title>Genome assembly of Pristionchus species.</title>
        <authorList>
            <person name="Yoshida K."/>
            <person name="Sommer R.J."/>
        </authorList>
    </citation>
    <scope>NUCLEOTIDE SEQUENCE</scope>
    <source>
        <strain evidence="8">RS0144</strain>
    </source>
</reference>
<keyword evidence="3" id="KW-0378">Hydrolase</keyword>
<accession>A0AAV5TB71</accession>
<evidence type="ECO:0000256" key="3">
    <source>
        <dbReference type="ARBA" id="ARBA00022801"/>
    </source>
</evidence>
<dbReference type="AlphaFoldDB" id="A0AAV5TB71"/>
<feature type="domain" description="AB hydrolase-1" evidence="7">
    <location>
        <begin position="5"/>
        <end position="91"/>
    </location>
</feature>
<comment type="similarity">
    <text evidence="1">Belongs to the AB hydrolase superfamily. Lipase family.</text>
</comment>
<evidence type="ECO:0000256" key="1">
    <source>
        <dbReference type="ARBA" id="ARBA00010701"/>
    </source>
</evidence>
<comment type="caution">
    <text evidence="8">The sequence shown here is derived from an EMBL/GenBank/DDBJ whole genome shotgun (WGS) entry which is preliminary data.</text>
</comment>
<dbReference type="GO" id="GO:0016042">
    <property type="term" value="P:lipid catabolic process"/>
    <property type="evidence" value="ECO:0007669"/>
    <property type="project" value="UniProtKB-KW"/>
</dbReference>
<keyword evidence="4" id="KW-0442">Lipid degradation</keyword>
<dbReference type="EMBL" id="BTSX01000004">
    <property type="protein sequence ID" value="GMS92791.1"/>
    <property type="molecule type" value="Genomic_DNA"/>
</dbReference>
<dbReference type="GO" id="GO:0016787">
    <property type="term" value="F:hydrolase activity"/>
    <property type="evidence" value="ECO:0007669"/>
    <property type="project" value="UniProtKB-KW"/>
</dbReference>
<dbReference type="Proteomes" id="UP001432027">
    <property type="component" value="Unassembled WGS sequence"/>
</dbReference>
<evidence type="ECO:0000256" key="2">
    <source>
        <dbReference type="ARBA" id="ARBA00022729"/>
    </source>
</evidence>
<evidence type="ECO:0000256" key="5">
    <source>
        <dbReference type="ARBA" id="ARBA00023098"/>
    </source>
</evidence>
<keyword evidence="5" id="KW-0443">Lipid metabolism</keyword>
<dbReference type="PANTHER" id="PTHR11005">
    <property type="entry name" value="LYSOSOMAL ACID LIPASE-RELATED"/>
    <property type="match status" value="1"/>
</dbReference>
<gene>
    <name evidence="8" type="ORF">PENTCL1PPCAC_14966</name>
</gene>